<dbReference type="RefSeq" id="WP_380888189.1">
    <property type="nucleotide sequence ID" value="NZ_JBHUDY010000001.1"/>
</dbReference>
<keyword evidence="1" id="KW-0732">Signal</keyword>
<keyword evidence="3" id="KW-1185">Reference proteome</keyword>
<reference evidence="3" key="1">
    <citation type="journal article" date="2019" name="Int. J. Syst. Evol. Microbiol.">
        <title>The Global Catalogue of Microorganisms (GCM) 10K type strain sequencing project: providing services to taxonomists for standard genome sequencing and annotation.</title>
        <authorList>
            <consortium name="The Broad Institute Genomics Platform"/>
            <consortium name="The Broad Institute Genome Sequencing Center for Infectious Disease"/>
            <person name="Wu L."/>
            <person name="Ma J."/>
        </authorList>
    </citation>
    <scope>NUCLEOTIDE SEQUENCE [LARGE SCALE GENOMIC DNA]</scope>
    <source>
        <strain evidence="3">CGMCC 1.16275</strain>
    </source>
</reference>
<gene>
    <name evidence="2" type="ORF">ACFSCW_07310</name>
</gene>
<accession>A0ABW4I127</accession>
<protein>
    <submittedName>
        <fullName evidence="2">Uncharacterized protein</fullName>
    </submittedName>
</protein>
<proteinExistence type="predicted"/>
<sequence>MRSLLLIAAGTLLSAGMASPTSMSKAERSAAAAQLSPDGQSFADGARLTGPAKTCVPLQEIRNSRVLSDRVIDFGNGARWKYRVVLPSACPSLGFEQRFTYATSLSQLCAQDIITVLYQTGGLQRGASCGLAPFQPIELPPHR</sequence>
<dbReference type="Proteomes" id="UP001597115">
    <property type="component" value="Unassembled WGS sequence"/>
</dbReference>
<dbReference type="EMBL" id="JBHUDY010000001">
    <property type="protein sequence ID" value="MFD1611604.1"/>
    <property type="molecule type" value="Genomic_DNA"/>
</dbReference>
<evidence type="ECO:0000256" key="1">
    <source>
        <dbReference type="SAM" id="SignalP"/>
    </source>
</evidence>
<evidence type="ECO:0000313" key="2">
    <source>
        <dbReference type="EMBL" id="MFD1611604.1"/>
    </source>
</evidence>
<feature type="chain" id="PRO_5046519122" evidence="1">
    <location>
        <begin position="19"/>
        <end position="143"/>
    </location>
</feature>
<evidence type="ECO:0000313" key="3">
    <source>
        <dbReference type="Proteomes" id="UP001597115"/>
    </source>
</evidence>
<organism evidence="2 3">
    <name type="scientific">Sphingomonas tabacisoli</name>
    <dbReference type="NCBI Taxonomy" id="2249466"/>
    <lineage>
        <taxon>Bacteria</taxon>
        <taxon>Pseudomonadati</taxon>
        <taxon>Pseudomonadota</taxon>
        <taxon>Alphaproteobacteria</taxon>
        <taxon>Sphingomonadales</taxon>
        <taxon>Sphingomonadaceae</taxon>
        <taxon>Sphingomonas</taxon>
    </lineage>
</organism>
<comment type="caution">
    <text evidence="2">The sequence shown here is derived from an EMBL/GenBank/DDBJ whole genome shotgun (WGS) entry which is preliminary data.</text>
</comment>
<feature type="signal peptide" evidence="1">
    <location>
        <begin position="1"/>
        <end position="18"/>
    </location>
</feature>
<name>A0ABW4I127_9SPHN</name>